<gene>
    <name evidence="2" type="ORF">J9309_02700</name>
</gene>
<dbReference type="InterPro" id="IPR051531">
    <property type="entry name" value="N-acetyltransferase"/>
</dbReference>
<proteinExistence type="predicted"/>
<dbReference type="Proteomes" id="UP000672011">
    <property type="component" value="Chromosome"/>
</dbReference>
<dbReference type="PROSITE" id="PS51186">
    <property type="entry name" value="GNAT"/>
    <property type="match status" value="1"/>
</dbReference>
<reference evidence="2 3" key="1">
    <citation type="journal article" date="2021" name="Int. J. Syst. Evol. Microbiol.">
        <title>Faecalibacter bovis sp. nov., isolated from cow faeces.</title>
        <authorList>
            <person name="Li F."/>
            <person name="Zhao W."/>
            <person name="Hong Q."/>
            <person name="Shao Q."/>
            <person name="Song J."/>
            <person name="Yang S."/>
        </authorList>
    </citation>
    <scope>NUCLEOTIDE SEQUENCE [LARGE SCALE GENOMIC DNA]</scope>
    <source>
        <strain evidence="2 3">ZY171143</strain>
    </source>
</reference>
<feature type="domain" description="N-acetyltransferase" evidence="1">
    <location>
        <begin position="10"/>
        <end position="159"/>
    </location>
</feature>
<organism evidence="2 3">
    <name type="scientific">Faecalibacter bovis</name>
    <dbReference type="NCBI Taxonomy" id="2898187"/>
    <lineage>
        <taxon>Bacteria</taxon>
        <taxon>Pseudomonadati</taxon>
        <taxon>Bacteroidota</taxon>
        <taxon>Flavobacteriia</taxon>
        <taxon>Flavobacteriales</taxon>
        <taxon>Weeksellaceae</taxon>
        <taxon>Faecalibacter</taxon>
    </lineage>
</organism>
<dbReference type="PANTHER" id="PTHR43792">
    <property type="entry name" value="GNAT FAMILY, PUTATIVE (AFU_ORTHOLOGUE AFUA_3G00765)-RELATED-RELATED"/>
    <property type="match status" value="1"/>
</dbReference>
<dbReference type="Gene3D" id="3.40.630.30">
    <property type="match status" value="1"/>
</dbReference>
<dbReference type="RefSeq" id="WP_230476902.1">
    <property type="nucleotide sequence ID" value="NZ_CP072842.1"/>
</dbReference>
<accession>A0ABX7XEE3</accession>
<protein>
    <submittedName>
        <fullName evidence="2">GNAT family N-acetyltransferase</fullName>
    </submittedName>
</protein>
<evidence type="ECO:0000313" key="2">
    <source>
        <dbReference type="EMBL" id="QTV06260.1"/>
    </source>
</evidence>
<keyword evidence="3" id="KW-1185">Reference proteome</keyword>
<evidence type="ECO:0000313" key="3">
    <source>
        <dbReference type="Proteomes" id="UP000672011"/>
    </source>
</evidence>
<dbReference type="InterPro" id="IPR000182">
    <property type="entry name" value="GNAT_dom"/>
</dbReference>
<dbReference type="SUPFAM" id="SSF55729">
    <property type="entry name" value="Acyl-CoA N-acyltransferases (Nat)"/>
    <property type="match status" value="1"/>
</dbReference>
<dbReference type="Pfam" id="PF13302">
    <property type="entry name" value="Acetyltransf_3"/>
    <property type="match status" value="1"/>
</dbReference>
<name>A0ABX7XEE3_9FLAO</name>
<evidence type="ECO:0000259" key="1">
    <source>
        <dbReference type="PROSITE" id="PS51186"/>
    </source>
</evidence>
<dbReference type="PANTHER" id="PTHR43792:SF1">
    <property type="entry name" value="N-ACETYLTRANSFERASE DOMAIN-CONTAINING PROTEIN"/>
    <property type="match status" value="1"/>
</dbReference>
<reference evidence="3" key="2">
    <citation type="submission" date="2021-04" db="EMBL/GenBank/DDBJ databases">
        <title>Taxonomy of Flavobacteriaceae bacterium ZY171143.</title>
        <authorList>
            <person name="Li F."/>
        </authorList>
    </citation>
    <scope>NUCLEOTIDE SEQUENCE [LARGE SCALE GENOMIC DNA]</scope>
    <source>
        <strain evidence="3">ZY171143</strain>
    </source>
</reference>
<dbReference type="EMBL" id="CP072842">
    <property type="protein sequence ID" value="QTV06260.1"/>
    <property type="molecule type" value="Genomic_DNA"/>
</dbReference>
<dbReference type="InterPro" id="IPR016181">
    <property type="entry name" value="Acyl_CoA_acyltransferase"/>
</dbReference>
<sequence>MKTICESKSLVVREFLDFDAFDLFQMNSEKEVAKAVNEKPYLSEDEALYFIEKMIEHYHEFGYGLWATFEKKSGRFVGWAGMRQTKYGPVLNVRLKKKFWNKGYGTEVLNAVINYGVNELRLDKIAGKAHPAQPATLRILEKSILVNSEDNPLVFNYRK</sequence>